<dbReference type="PROSITE" id="PS51257">
    <property type="entry name" value="PROKAR_LIPOPROTEIN"/>
    <property type="match status" value="1"/>
</dbReference>
<dbReference type="EMBL" id="JAANCM010000009">
    <property type="protein sequence ID" value="NHT77603.1"/>
    <property type="molecule type" value="Genomic_DNA"/>
</dbReference>
<dbReference type="AlphaFoldDB" id="A0AA43ZIJ5"/>
<feature type="chain" id="PRO_5041307805" evidence="1">
    <location>
        <begin position="20"/>
        <end position="95"/>
    </location>
</feature>
<organism evidence="2 3">
    <name type="scientific">Ferranicluibacter rubi</name>
    <dbReference type="NCBI Taxonomy" id="2715133"/>
    <lineage>
        <taxon>Bacteria</taxon>
        <taxon>Pseudomonadati</taxon>
        <taxon>Pseudomonadota</taxon>
        <taxon>Alphaproteobacteria</taxon>
        <taxon>Hyphomicrobiales</taxon>
        <taxon>Rhizobiaceae</taxon>
        <taxon>Ferranicluibacter</taxon>
    </lineage>
</organism>
<feature type="signal peptide" evidence="1">
    <location>
        <begin position="1"/>
        <end position="19"/>
    </location>
</feature>
<reference evidence="2" key="1">
    <citation type="submission" date="2020-03" db="EMBL/GenBank/DDBJ databases">
        <title>Ferranicluibacter endophyticum gen. nov., sp. nov., a new genus isolated from Rubus ulmifolius Schott. stem.</title>
        <authorList>
            <person name="Roca-Couso R."/>
            <person name="Flores-Felix J.D."/>
            <person name="Igual J.M."/>
            <person name="Rivas R."/>
        </authorList>
    </citation>
    <scope>NUCLEOTIDE SEQUENCE</scope>
    <source>
        <strain evidence="2">CRRU44</strain>
    </source>
</reference>
<dbReference type="Proteomes" id="UP001155840">
    <property type="component" value="Unassembled WGS sequence"/>
</dbReference>
<name>A0AA43ZIJ5_9HYPH</name>
<gene>
    <name evidence="2" type="ORF">G8E10_17975</name>
</gene>
<accession>A0AA43ZIJ5</accession>
<protein>
    <submittedName>
        <fullName evidence="2">Uncharacterized protein</fullName>
    </submittedName>
</protein>
<evidence type="ECO:0000313" key="2">
    <source>
        <dbReference type="EMBL" id="NHT77603.1"/>
    </source>
</evidence>
<sequence length="95" mass="10401">MRPVVKFATLVIGSALALAACTPYEVQPIPGSITYRGHQPRTKLTKSPIGSTFTNQIIDEYGCMAMETYRIEPDRSLKLLRRSRSASSGGFGFSC</sequence>
<keyword evidence="3" id="KW-1185">Reference proteome</keyword>
<evidence type="ECO:0000256" key="1">
    <source>
        <dbReference type="SAM" id="SignalP"/>
    </source>
</evidence>
<evidence type="ECO:0000313" key="3">
    <source>
        <dbReference type="Proteomes" id="UP001155840"/>
    </source>
</evidence>
<proteinExistence type="predicted"/>
<keyword evidence="1" id="KW-0732">Signal</keyword>
<comment type="caution">
    <text evidence="2">The sequence shown here is derived from an EMBL/GenBank/DDBJ whole genome shotgun (WGS) entry which is preliminary data.</text>
</comment>